<dbReference type="PANTHER" id="PTHR31891:SF1">
    <property type="entry name" value="FORMAMIDASE C869.04-RELATED"/>
    <property type="match status" value="1"/>
</dbReference>
<evidence type="ECO:0008006" key="3">
    <source>
        <dbReference type="Google" id="ProtNLM"/>
    </source>
</evidence>
<dbReference type="AlphaFoldDB" id="A0A8H7W695"/>
<protein>
    <recommendedName>
        <fullName evidence="3">Formamidase</fullName>
    </recommendedName>
</protein>
<organism evidence="1 2">
    <name type="scientific">Cadophora malorum</name>
    <dbReference type="NCBI Taxonomy" id="108018"/>
    <lineage>
        <taxon>Eukaryota</taxon>
        <taxon>Fungi</taxon>
        <taxon>Dikarya</taxon>
        <taxon>Ascomycota</taxon>
        <taxon>Pezizomycotina</taxon>
        <taxon>Leotiomycetes</taxon>
        <taxon>Helotiales</taxon>
        <taxon>Ploettnerulaceae</taxon>
        <taxon>Cadophora</taxon>
    </lineage>
</organism>
<sequence length="329" mass="35971">MSTTCRSHSIHYVNKTQRQFKWNNAIKPVLTVDSGAEISFDLLDGGNNQITDKSTIKDVENFDIETADPIFGPVYVNGSQPGDVLRVEFLDLQPATYGWAAIFSSFGVVKEDFPEPYLKIFDLSPEQVAKGYTVFKEGIHIPIRPFLGVVGVAPGDAGDFDTIPPMDTGGNIDCKYITTGSTIYLPVKVAGALFSCGDGHAAQGDGEVCGSAIETPMKAKIRLTVEKDKSWLKSPQFLTNPKTLRQAEVLSKGEYGCLGIDEDLFEASKKACRQAIEWLVQTKNLTREEAYMLISLVGDLKIVEAVDMPNHVVAMSIPLSIFVGHEINS</sequence>
<gene>
    <name evidence="1" type="ORF">IFR04_009970</name>
</gene>
<name>A0A8H7W695_9HELO</name>
<dbReference type="GO" id="GO:0016811">
    <property type="term" value="F:hydrolase activity, acting on carbon-nitrogen (but not peptide) bonds, in linear amides"/>
    <property type="evidence" value="ECO:0007669"/>
    <property type="project" value="InterPro"/>
</dbReference>
<dbReference type="Pfam" id="PF03069">
    <property type="entry name" value="FmdA_AmdA"/>
    <property type="match status" value="2"/>
</dbReference>
<dbReference type="Proteomes" id="UP000664132">
    <property type="component" value="Unassembled WGS sequence"/>
</dbReference>
<dbReference type="Gene3D" id="2.60.120.580">
    <property type="entry name" value="Acetamidase/Formamidase-like domains"/>
    <property type="match status" value="1"/>
</dbReference>
<dbReference type="SUPFAM" id="SSF141130">
    <property type="entry name" value="Acetamidase/Formamidase-like"/>
    <property type="match status" value="1"/>
</dbReference>
<dbReference type="PANTHER" id="PTHR31891">
    <property type="entry name" value="FORMAMIDASE C869.04-RELATED"/>
    <property type="match status" value="1"/>
</dbReference>
<dbReference type="OrthoDB" id="3335528at2759"/>
<evidence type="ECO:0000313" key="1">
    <source>
        <dbReference type="EMBL" id="KAG4416892.1"/>
    </source>
</evidence>
<dbReference type="Gene3D" id="2.40.10.120">
    <property type="match status" value="1"/>
</dbReference>
<proteinExistence type="predicted"/>
<evidence type="ECO:0000313" key="2">
    <source>
        <dbReference type="Proteomes" id="UP000664132"/>
    </source>
</evidence>
<dbReference type="InterPro" id="IPR004304">
    <property type="entry name" value="FmdA_AmdA"/>
</dbReference>
<comment type="caution">
    <text evidence="1">The sequence shown here is derived from an EMBL/GenBank/DDBJ whole genome shotgun (WGS) entry which is preliminary data.</text>
</comment>
<accession>A0A8H7W695</accession>
<dbReference type="Gene3D" id="3.10.28.20">
    <property type="entry name" value="Acetamidase/Formamidase-like domains"/>
    <property type="match status" value="1"/>
</dbReference>
<reference evidence="1" key="1">
    <citation type="submission" date="2021-02" db="EMBL/GenBank/DDBJ databases">
        <title>Genome sequence Cadophora malorum strain M34.</title>
        <authorList>
            <person name="Stefanovic E."/>
            <person name="Vu D."/>
            <person name="Scully C."/>
            <person name="Dijksterhuis J."/>
            <person name="Roader J."/>
            <person name="Houbraken J."/>
        </authorList>
    </citation>
    <scope>NUCLEOTIDE SEQUENCE</scope>
    <source>
        <strain evidence="1">M34</strain>
    </source>
</reference>
<keyword evidence="2" id="KW-1185">Reference proteome</keyword>
<dbReference type="EMBL" id="JAFJYH010000171">
    <property type="protein sequence ID" value="KAG4416892.1"/>
    <property type="molecule type" value="Genomic_DNA"/>
</dbReference>